<organism evidence="2 3">
    <name type="scientific">Micromonospora matsumotoense</name>
    <dbReference type="NCBI Taxonomy" id="121616"/>
    <lineage>
        <taxon>Bacteria</taxon>
        <taxon>Bacillati</taxon>
        <taxon>Actinomycetota</taxon>
        <taxon>Actinomycetes</taxon>
        <taxon>Micromonosporales</taxon>
        <taxon>Micromonosporaceae</taxon>
        <taxon>Micromonospora</taxon>
    </lineage>
</organism>
<evidence type="ECO:0000313" key="3">
    <source>
        <dbReference type="Proteomes" id="UP000198797"/>
    </source>
</evidence>
<reference evidence="3" key="1">
    <citation type="submission" date="2016-06" db="EMBL/GenBank/DDBJ databases">
        <authorList>
            <person name="Varghese N."/>
            <person name="Submissions Spin"/>
        </authorList>
    </citation>
    <scope>NUCLEOTIDE SEQUENCE [LARGE SCALE GENOMIC DNA]</scope>
    <source>
        <strain evidence="3">DSM 44100</strain>
    </source>
</reference>
<evidence type="ECO:0000313" key="2">
    <source>
        <dbReference type="EMBL" id="SCF48568.1"/>
    </source>
</evidence>
<dbReference type="RefSeq" id="WP_281190479.1">
    <property type="nucleotide sequence ID" value="NZ_FMCU01000027.1"/>
</dbReference>
<dbReference type="AlphaFoldDB" id="A0A1C5ATL2"/>
<feature type="region of interest" description="Disordered" evidence="1">
    <location>
        <begin position="1"/>
        <end position="43"/>
    </location>
</feature>
<name>A0A1C5ATL2_9ACTN</name>
<feature type="compositionally biased region" description="Acidic residues" evidence="1">
    <location>
        <begin position="1"/>
        <end position="10"/>
    </location>
</feature>
<gene>
    <name evidence="2" type="ORF">GA0070216_12747</name>
</gene>
<dbReference type="Proteomes" id="UP000198797">
    <property type="component" value="Unassembled WGS sequence"/>
</dbReference>
<keyword evidence="3" id="KW-1185">Reference proteome</keyword>
<protein>
    <submittedName>
        <fullName evidence="2">Uncharacterized protein</fullName>
    </submittedName>
</protein>
<proteinExistence type="predicted"/>
<sequence>MDPETTDDTDYLVATAAEDDDPESLTGDEADLDPAAVPDEEEG</sequence>
<accession>A0A1C5ATL2</accession>
<dbReference type="EMBL" id="FMCU01000027">
    <property type="protein sequence ID" value="SCF48568.1"/>
    <property type="molecule type" value="Genomic_DNA"/>
</dbReference>
<dbReference type="STRING" id="121616.GA0070216_12747"/>
<evidence type="ECO:0000256" key="1">
    <source>
        <dbReference type="SAM" id="MobiDB-lite"/>
    </source>
</evidence>
<feature type="compositionally biased region" description="Acidic residues" evidence="1">
    <location>
        <begin position="17"/>
        <end position="43"/>
    </location>
</feature>